<dbReference type="AlphaFoldDB" id="A0A4R3JEQ8"/>
<name>A0A4R3JEQ8_9PROT</name>
<comment type="caution">
    <text evidence="2">The sequence shown here is derived from an EMBL/GenBank/DDBJ whole genome shotgun (WGS) entry which is preliminary data.</text>
</comment>
<evidence type="ECO:0000313" key="3">
    <source>
        <dbReference type="Proteomes" id="UP000295304"/>
    </source>
</evidence>
<dbReference type="EMBL" id="SLZW01000002">
    <property type="protein sequence ID" value="TCS64287.1"/>
    <property type="molecule type" value="Genomic_DNA"/>
</dbReference>
<dbReference type="OrthoDB" id="9814509at2"/>
<evidence type="ECO:0000313" key="2">
    <source>
        <dbReference type="EMBL" id="TCS64287.1"/>
    </source>
</evidence>
<dbReference type="NCBIfam" id="TIGR03292">
    <property type="entry name" value="PhnH_redo"/>
    <property type="match status" value="1"/>
</dbReference>
<reference evidence="2 3" key="1">
    <citation type="submission" date="2019-03" db="EMBL/GenBank/DDBJ databases">
        <title>Genomic Encyclopedia of Type Strains, Phase IV (KMG-IV): sequencing the most valuable type-strain genomes for metagenomic binning, comparative biology and taxonomic classification.</title>
        <authorList>
            <person name="Goeker M."/>
        </authorList>
    </citation>
    <scope>NUCLEOTIDE SEQUENCE [LARGE SCALE GENOMIC DNA]</scope>
    <source>
        <strain evidence="2 3">DSM 101688</strain>
    </source>
</reference>
<dbReference type="SUPFAM" id="SSF159709">
    <property type="entry name" value="PhnH-like"/>
    <property type="match status" value="1"/>
</dbReference>
<dbReference type="RefSeq" id="WP_132938235.1">
    <property type="nucleotide sequence ID" value="NZ_CP119676.1"/>
</dbReference>
<keyword evidence="3" id="KW-1185">Reference proteome</keyword>
<gene>
    <name evidence="2" type="ORF">EDD55_102330</name>
</gene>
<sequence>MTAQTPIFGGDTQPLPGFSNPGHDSQRVFRSVLEAMSHPGRVVDFDDLPEPPLPLYPSSAAICLGLADFETPLWIDDAIAASAQTVNHLKFHCACPITTVPGAARIALHADSLSCADLARFCRGTDVRPEISTTVIVQVESFEEGRGKRLDGPGIDGARRLSVGGVPERFWSSLRENNAQFPRGVDVILCVRSAIVCLPRTTRVED</sequence>
<accession>A0A4R3JEQ8</accession>
<dbReference type="Proteomes" id="UP000295304">
    <property type="component" value="Unassembled WGS sequence"/>
</dbReference>
<proteinExistence type="predicted"/>
<feature type="region of interest" description="Disordered" evidence="1">
    <location>
        <begin position="1"/>
        <end position="21"/>
    </location>
</feature>
<dbReference type="PIRSF" id="PIRSF020680">
    <property type="entry name" value="PhnH"/>
    <property type="match status" value="1"/>
</dbReference>
<dbReference type="GO" id="GO:0019634">
    <property type="term" value="P:organic phosphonate metabolic process"/>
    <property type="evidence" value="ECO:0007669"/>
    <property type="project" value="InterPro"/>
</dbReference>
<dbReference type="Pfam" id="PF05845">
    <property type="entry name" value="PhnH"/>
    <property type="match status" value="1"/>
</dbReference>
<dbReference type="Gene3D" id="3.40.50.11310">
    <property type="entry name" value="Bacterial phosphonate metabolism protein PhnH"/>
    <property type="match status" value="1"/>
</dbReference>
<protein>
    <submittedName>
        <fullName evidence="2">Alpha-D-ribose 1-methylphosphonate 5-triphosphate synthase subunit PhnH</fullName>
    </submittedName>
</protein>
<dbReference type="InterPro" id="IPR038058">
    <property type="entry name" value="PhnH-like_sp"/>
</dbReference>
<evidence type="ECO:0000256" key="1">
    <source>
        <dbReference type="SAM" id="MobiDB-lite"/>
    </source>
</evidence>
<dbReference type="InterPro" id="IPR008772">
    <property type="entry name" value="Phosphonate_metab_PhnH"/>
</dbReference>
<organism evidence="2 3">
    <name type="scientific">Varunaivibrio sulfuroxidans</name>
    <dbReference type="NCBI Taxonomy" id="1773489"/>
    <lineage>
        <taxon>Bacteria</taxon>
        <taxon>Pseudomonadati</taxon>
        <taxon>Pseudomonadota</taxon>
        <taxon>Alphaproteobacteria</taxon>
        <taxon>Rhodospirillales</taxon>
        <taxon>Magnetovibrionaceae</taxon>
        <taxon>Varunaivibrio</taxon>
    </lineage>
</organism>